<reference evidence="2" key="1">
    <citation type="journal article" date="2020" name="Stud. Mycol.">
        <title>101 Dothideomycetes genomes: a test case for predicting lifestyles and emergence of pathogens.</title>
        <authorList>
            <person name="Haridas S."/>
            <person name="Albert R."/>
            <person name="Binder M."/>
            <person name="Bloem J."/>
            <person name="Labutti K."/>
            <person name="Salamov A."/>
            <person name="Andreopoulos B."/>
            <person name="Baker S."/>
            <person name="Barry K."/>
            <person name="Bills G."/>
            <person name="Bluhm B."/>
            <person name="Cannon C."/>
            <person name="Castanera R."/>
            <person name="Culley D."/>
            <person name="Daum C."/>
            <person name="Ezra D."/>
            <person name="Gonzalez J."/>
            <person name="Henrissat B."/>
            <person name="Kuo A."/>
            <person name="Liang C."/>
            <person name="Lipzen A."/>
            <person name="Lutzoni F."/>
            <person name="Magnuson J."/>
            <person name="Mondo S."/>
            <person name="Nolan M."/>
            <person name="Ohm R."/>
            <person name="Pangilinan J."/>
            <person name="Park H.-J."/>
            <person name="Ramirez L."/>
            <person name="Alfaro M."/>
            <person name="Sun H."/>
            <person name="Tritt A."/>
            <person name="Yoshinaga Y."/>
            <person name="Zwiers L.-H."/>
            <person name="Turgeon B."/>
            <person name="Goodwin S."/>
            <person name="Spatafora J."/>
            <person name="Crous P."/>
            <person name="Grigoriev I."/>
        </authorList>
    </citation>
    <scope>NUCLEOTIDE SEQUENCE</scope>
    <source>
        <strain evidence="2">CBS 109.77</strain>
    </source>
</reference>
<dbReference type="EMBL" id="MU001829">
    <property type="protein sequence ID" value="KAF2796499.1"/>
    <property type="molecule type" value="Genomic_DNA"/>
</dbReference>
<protein>
    <submittedName>
        <fullName evidence="2">Uncharacterized protein</fullName>
    </submittedName>
</protein>
<evidence type="ECO:0000313" key="3">
    <source>
        <dbReference type="Proteomes" id="UP000799757"/>
    </source>
</evidence>
<evidence type="ECO:0000313" key="2">
    <source>
        <dbReference type="EMBL" id="KAF2796499.1"/>
    </source>
</evidence>
<evidence type="ECO:0000256" key="1">
    <source>
        <dbReference type="SAM" id="MobiDB-lite"/>
    </source>
</evidence>
<feature type="region of interest" description="Disordered" evidence="1">
    <location>
        <begin position="56"/>
        <end position="75"/>
    </location>
</feature>
<gene>
    <name evidence="2" type="ORF">K505DRAFT_415696</name>
</gene>
<keyword evidence="3" id="KW-1185">Reference proteome</keyword>
<proteinExistence type="predicted"/>
<sequence length="201" mass="21493">MADRRCRGRQGWRALDAPCSIAAVPSANTIYVLLSVSSTPPHGPHIPHIPQTVVQCPAKSSPTHSPRPDGSVRNADPRGITPGAAHADIACAWLSVLAAEPSPGAGSRVRCPRRTAHRGRERNQCHACPNACPCALRVCRVQQPAACVPQPDSFPEEAAPHTPDYCLEQSSLPSHLKIDHNQYLWGQQKMRPGDVPGPAVG</sequence>
<dbReference type="AlphaFoldDB" id="A0A6A6XJ64"/>
<accession>A0A6A6XJ64</accession>
<dbReference type="Proteomes" id="UP000799757">
    <property type="component" value="Unassembled WGS sequence"/>
</dbReference>
<organism evidence="2 3">
    <name type="scientific">Melanomma pulvis-pyrius CBS 109.77</name>
    <dbReference type="NCBI Taxonomy" id="1314802"/>
    <lineage>
        <taxon>Eukaryota</taxon>
        <taxon>Fungi</taxon>
        <taxon>Dikarya</taxon>
        <taxon>Ascomycota</taxon>
        <taxon>Pezizomycotina</taxon>
        <taxon>Dothideomycetes</taxon>
        <taxon>Pleosporomycetidae</taxon>
        <taxon>Pleosporales</taxon>
        <taxon>Melanommataceae</taxon>
        <taxon>Melanomma</taxon>
    </lineage>
</organism>
<name>A0A6A6XJ64_9PLEO</name>